<dbReference type="Pfam" id="PF00795">
    <property type="entry name" value="CN_hydrolase"/>
    <property type="match status" value="1"/>
</dbReference>
<evidence type="ECO:0000256" key="8">
    <source>
        <dbReference type="ARBA" id="ARBA00023027"/>
    </source>
</evidence>
<sequence>MKIAIAQINCLVGNIESNYLSIIQYYLEATKRNCDLVIFPELSLSGYLLQDAVLRYEFLKEIDEALLKIASSTKGYKNYIIVGAPVLRADKIYNAAILIGQGKVCKKFYKKHLPNYGVFDEKIFFHSGISTEFLRIGELDTGILICEDLWHDNVALELKNQGAKILLSINSSPFSLGKQDMRLNVIQNITNKTLLPVIYVNRIGADDYLVFDGGSCIIEKNSFIIQPRYWEENLIEVVYKNGALSTFIEPYENKISENEHIYSALMSGVGDFFSKNGFDKAVLGLSGGVDSSFVAVLAADVLGPENVHCLAMPSMFSSKASFTDAEDLVTKIGCNFNTIEINGIYQQILANLQDLWGDLPFDITEENLQARIRGLLLMAVANKTKALPLATSNKSEFAVGYATLYGDMCGAVAPISDIYKTKLYELAKWRNTFIPKSSKNPKLNLINKNIIEKAPSAELKENQKDTDSLPPYDILDNILYGLIESNLSTVEVANEYNLPLDLVKKIESMIIKSEFKRKQAPPGIKISTKALAIERRFPITFKGFRHR</sequence>
<dbReference type="PIRSF" id="PIRSF006630">
    <property type="entry name" value="NADS_GAT"/>
    <property type="match status" value="1"/>
</dbReference>
<evidence type="ECO:0000256" key="4">
    <source>
        <dbReference type="ARBA" id="ARBA00017309"/>
    </source>
</evidence>
<dbReference type="InterPro" id="IPR003010">
    <property type="entry name" value="C-N_Hydrolase"/>
</dbReference>
<keyword evidence="13" id="KW-1185">Reference proteome</keyword>
<dbReference type="GO" id="GO:0005524">
    <property type="term" value="F:ATP binding"/>
    <property type="evidence" value="ECO:0007669"/>
    <property type="project" value="UniProtKB-UniRule"/>
</dbReference>
<evidence type="ECO:0000256" key="9">
    <source>
        <dbReference type="ARBA" id="ARBA00030681"/>
    </source>
</evidence>
<evidence type="ECO:0000259" key="11">
    <source>
        <dbReference type="PROSITE" id="PS50263"/>
    </source>
</evidence>
<evidence type="ECO:0000256" key="3">
    <source>
        <dbReference type="ARBA" id="ARBA00012743"/>
    </source>
</evidence>
<name>A0A8S4BVI0_9ACAR</name>
<dbReference type="PANTHER" id="PTHR23090">
    <property type="entry name" value="NH 3 /GLUTAMINE-DEPENDENT NAD + SYNTHETASE"/>
    <property type="match status" value="1"/>
</dbReference>
<dbReference type="NCBIfam" id="NF010588">
    <property type="entry name" value="PRK13981.1"/>
    <property type="match status" value="1"/>
</dbReference>
<dbReference type="Gene3D" id="3.60.110.10">
    <property type="entry name" value="Carbon-nitrogen hydrolase"/>
    <property type="match status" value="1"/>
</dbReference>
<keyword evidence="8 10" id="KW-0520">NAD</keyword>
<dbReference type="FunFam" id="3.40.50.620:FF:000106">
    <property type="entry name" value="Glutamine-dependent NAD(+) synthetase"/>
    <property type="match status" value="1"/>
</dbReference>
<dbReference type="PROSITE" id="PS50263">
    <property type="entry name" value="CN_HYDROLASE"/>
    <property type="match status" value="1"/>
</dbReference>
<protein>
    <recommendedName>
        <fullName evidence="4 10">Glutamine-dependent NAD(+) synthetase</fullName>
        <ecNumber evidence="3 10">6.3.5.1</ecNumber>
    </recommendedName>
    <alternativeName>
        <fullName evidence="9 10">NAD(+) synthase [glutamine-hydrolyzing]</fullName>
    </alternativeName>
</protein>
<keyword evidence="6 10" id="KW-0547">Nucleotide-binding</keyword>
<evidence type="ECO:0000256" key="1">
    <source>
        <dbReference type="ARBA" id="ARBA00005188"/>
    </source>
</evidence>
<dbReference type="InterPro" id="IPR036526">
    <property type="entry name" value="C-N_Hydrolase_sf"/>
</dbReference>
<dbReference type="HAMAP" id="MF_02090">
    <property type="entry name" value="NadE_glutamine_dep"/>
    <property type="match status" value="1"/>
</dbReference>
<dbReference type="SUPFAM" id="SSF52402">
    <property type="entry name" value="Adenine nucleotide alpha hydrolases-like"/>
    <property type="match status" value="1"/>
</dbReference>
<dbReference type="Pfam" id="PF02540">
    <property type="entry name" value="NAD_synthase"/>
    <property type="match status" value="1"/>
</dbReference>
<evidence type="ECO:0000256" key="7">
    <source>
        <dbReference type="ARBA" id="ARBA00022840"/>
    </source>
</evidence>
<evidence type="ECO:0000313" key="12">
    <source>
        <dbReference type="EMBL" id="CAG7594487.1"/>
    </source>
</evidence>
<dbReference type="EMBL" id="CAJVAF010000305">
    <property type="protein sequence ID" value="CAG7594487.1"/>
    <property type="molecule type" value="Genomic_DNA"/>
</dbReference>
<dbReference type="Gene3D" id="3.40.50.620">
    <property type="entry name" value="HUPs"/>
    <property type="match status" value="1"/>
</dbReference>
<keyword evidence="5 10" id="KW-0436">Ligase</keyword>
<comment type="catalytic activity">
    <reaction evidence="10">
        <text>deamido-NAD(+) + L-glutamine + ATP + H2O = L-glutamate + AMP + diphosphate + NAD(+) + H(+)</text>
        <dbReference type="Rhea" id="RHEA:24384"/>
        <dbReference type="ChEBI" id="CHEBI:15377"/>
        <dbReference type="ChEBI" id="CHEBI:15378"/>
        <dbReference type="ChEBI" id="CHEBI:29985"/>
        <dbReference type="ChEBI" id="CHEBI:30616"/>
        <dbReference type="ChEBI" id="CHEBI:33019"/>
        <dbReference type="ChEBI" id="CHEBI:57540"/>
        <dbReference type="ChEBI" id="CHEBI:58359"/>
        <dbReference type="ChEBI" id="CHEBI:58437"/>
        <dbReference type="ChEBI" id="CHEBI:456215"/>
        <dbReference type="EC" id="6.3.5.1"/>
    </reaction>
</comment>
<dbReference type="AlphaFoldDB" id="A0A8S4BVI0"/>
<evidence type="ECO:0000256" key="6">
    <source>
        <dbReference type="ARBA" id="ARBA00022741"/>
    </source>
</evidence>
<dbReference type="NCBIfam" id="TIGR00552">
    <property type="entry name" value="nadE"/>
    <property type="match status" value="1"/>
</dbReference>
<comment type="caution">
    <text evidence="12">The sequence shown here is derived from an EMBL/GenBank/DDBJ whole genome shotgun (WGS) entry which is preliminary data.</text>
</comment>
<dbReference type="GO" id="GO:0004359">
    <property type="term" value="F:glutaminase activity"/>
    <property type="evidence" value="ECO:0007669"/>
    <property type="project" value="InterPro"/>
</dbReference>
<gene>
    <name evidence="12" type="ORF">MHYMCMPASI_00784</name>
</gene>
<evidence type="ECO:0000313" key="13">
    <source>
        <dbReference type="Proteomes" id="UP000837675"/>
    </source>
</evidence>
<dbReference type="GO" id="GO:0009435">
    <property type="term" value="P:NAD+ biosynthetic process"/>
    <property type="evidence" value="ECO:0007669"/>
    <property type="project" value="UniProtKB-UniRule"/>
</dbReference>
<accession>A0A8S4BVI0</accession>
<dbReference type="EC" id="6.3.5.1" evidence="3 10"/>
<evidence type="ECO:0000256" key="2">
    <source>
        <dbReference type="ARBA" id="ARBA00007145"/>
    </source>
</evidence>
<dbReference type="InterPro" id="IPR014729">
    <property type="entry name" value="Rossmann-like_a/b/a_fold"/>
</dbReference>
<evidence type="ECO:0000256" key="5">
    <source>
        <dbReference type="ARBA" id="ARBA00022598"/>
    </source>
</evidence>
<comment type="pathway">
    <text evidence="1 10">Cofactor biosynthesis; NAD(+) biosynthesis; NAD(+) from deamido-NAD(+) (L-Gln route): step 1/1.</text>
</comment>
<dbReference type="GO" id="GO:0003952">
    <property type="term" value="F:NAD+ synthase (glutamine-hydrolyzing) activity"/>
    <property type="evidence" value="ECO:0007669"/>
    <property type="project" value="UniProtKB-UniRule"/>
</dbReference>
<evidence type="ECO:0000256" key="10">
    <source>
        <dbReference type="PIRNR" id="PIRNR006630"/>
    </source>
</evidence>
<dbReference type="CDD" id="cd00553">
    <property type="entry name" value="NAD_synthase"/>
    <property type="match status" value="1"/>
</dbReference>
<comment type="similarity">
    <text evidence="2 10">In the C-terminal section; belongs to the NAD synthetase family.</text>
</comment>
<organism evidence="12 13">
    <name type="scientific">Hyalomma marginatum</name>
    <dbReference type="NCBI Taxonomy" id="34627"/>
    <lineage>
        <taxon>Eukaryota</taxon>
        <taxon>Metazoa</taxon>
        <taxon>Ecdysozoa</taxon>
        <taxon>Arthropoda</taxon>
        <taxon>Chelicerata</taxon>
        <taxon>Arachnida</taxon>
        <taxon>Acari</taxon>
        <taxon>Parasitiformes</taxon>
        <taxon>Ixodida</taxon>
        <taxon>Ixodoidea</taxon>
        <taxon>Ixodidae</taxon>
        <taxon>Hyalomminae</taxon>
        <taxon>Hyalomma</taxon>
    </lineage>
</organism>
<dbReference type="InterPro" id="IPR014445">
    <property type="entry name" value="Gln-dep_NAD_synthase"/>
</dbReference>
<dbReference type="PANTHER" id="PTHR23090:SF9">
    <property type="entry name" value="GLUTAMINE-DEPENDENT NAD(+) SYNTHETASE"/>
    <property type="match status" value="1"/>
</dbReference>
<dbReference type="Proteomes" id="UP000837675">
    <property type="component" value="Unassembled WGS sequence"/>
</dbReference>
<proteinExistence type="inferred from homology"/>
<dbReference type="CDD" id="cd07570">
    <property type="entry name" value="GAT_Gln-NAD-synth"/>
    <property type="match status" value="1"/>
</dbReference>
<feature type="domain" description="CN hydrolase" evidence="11">
    <location>
        <begin position="1"/>
        <end position="246"/>
    </location>
</feature>
<dbReference type="InterPro" id="IPR022310">
    <property type="entry name" value="NAD/GMP_synthase"/>
</dbReference>
<keyword evidence="7 10" id="KW-0067">ATP-binding</keyword>
<dbReference type="SUPFAM" id="SSF56317">
    <property type="entry name" value="Carbon-nitrogen hydrolase"/>
    <property type="match status" value="1"/>
</dbReference>
<dbReference type="GO" id="GO:0005737">
    <property type="term" value="C:cytoplasm"/>
    <property type="evidence" value="ECO:0007669"/>
    <property type="project" value="InterPro"/>
</dbReference>
<dbReference type="InterPro" id="IPR003694">
    <property type="entry name" value="NAD_synthase"/>
</dbReference>
<reference evidence="12" key="1">
    <citation type="submission" date="2021-06" db="EMBL/GenBank/DDBJ databases">
        <authorList>
            <person name="Nardi T."/>
            <person name="Nardi T."/>
        </authorList>
    </citation>
    <scope>NUCLEOTIDE SEQUENCE</scope>
</reference>